<gene>
    <name evidence="1" type="ORF">LEP1GSC038_0346</name>
</gene>
<name>M6FK25_9LEPT</name>
<evidence type="ECO:0000313" key="1">
    <source>
        <dbReference type="EMBL" id="EMM71497.1"/>
    </source>
</evidence>
<comment type="caution">
    <text evidence="1">The sequence shown here is derived from an EMBL/GenBank/DDBJ whole genome shotgun (WGS) entry which is preliminary data.</text>
</comment>
<proteinExistence type="predicted"/>
<reference evidence="1 2" key="1">
    <citation type="submission" date="2013-01" db="EMBL/GenBank/DDBJ databases">
        <authorList>
            <person name="Harkins D.M."/>
            <person name="Durkin A.S."/>
            <person name="Brinkac L.M."/>
            <person name="Haft D.H."/>
            <person name="Selengut J.D."/>
            <person name="Sanka R."/>
            <person name="DePew J."/>
            <person name="Purushe J."/>
            <person name="Hospenthal D.R."/>
            <person name="Murray C.K."/>
            <person name="Pimentel G."/>
            <person name="Wasfy M."/>
            <person name="Vinetz J.M."/>
            <person name="Sutton G.G."/>
            <person name="Nierman W.C."/>
            <person name="Fouts D.E."/>
        </authorList>
    </citation>
    <scope>NUCLEOTIDE SEQUENCE [LARGE SCALE GENOMIC DNA]</scope>
    <source>
        <strain evidence="1 2">2006001855</strain>
    </source>
</reference>
<dbReference type="EMBL" id="AFJM02000046">
    <property type="protein sequence ID" value="EMM71497.1"/>
    <property type="molecule type" value="Genomic_DNA"/>
</dbReference>
<dbReference type="AlphaFoldDB" id="M6FK25"/>
<dbReference type="Proteomes" id="UP000012101">
    <property type="component" value="Unassembled WGS sequence"/>
</dbReference>
<accession>M6FK25</accession>
<evidence type="ECO:0000313" key="2">
    <source>
        <dbReference type="Proteomes" id="UP000012101"/>
    </source>
</evidence>
<organism evidence="1 2">
    <name type="scientific">Leptospira weilii str. 2006001855</name>
    <dbReference type="NCBI Taxonomy" id="996804"/>
    <lineage>
        <taxon>Bacteria</taxon>
        <taxon>Pseudomonadati</taxon>
        <taxon>Spirochaetota</taxon>
        <taxon>Spirochaetia</taxon>
        <taxon>Leptospirales</taxon>
        <taxon>Leptospiraceae</taxon>
        <taxon>Leptospira</taxon>
    </lineage>
</organism>
<sequence length="44" mass="5243">MEGHLPKVAKKLVLEWMFKNRKALQKNWDRATKREALVKIKPLV</sequence>
<protein>
    <submittedName>
        <fullName evidence="1">Uncharacterized protein</fullName>
    </submittedName>
</protein>